<dbReference type="InterPro" id="IPR011032">
    <property type="entry name" value="GroES-like_sf"/>
</dbReference>
<dbReference type="GO" id="GO:0016491">
    <property type="term" value="F:oxidoreductase activity"/>
    <property type="evidence" value="ECO:0007669"/>
    <property type="project" value="TreeGrafter"/>
</dbReference>
<dbReference type="SUPFAM" id="SSF50129">
    <property type="entry name" value="GroES-like"/>
    <property type="match status" value="1"/>
</dbReference>
<reference evidence="2 3" key="1">
    <citation type="submission" date="2016-09" db="EMBL/GenBank/DDBJ databases">
        <title>Pseudonocardia autotrophica DSM535, a candidate organism with high potential of specific P450 cytochromes.</title>
        <authorList>
            <person name="Grumaz C."/>
            <person name="Vainshtein Y."/>
            <person name="Kirstahler P."/>
            <person name="Sohn K."/>
        </authorList>
    </citation>
    <scope>NUCLEOTIDE SEQUENCE [LARGE SCALE GENOMIC DNA]</scope>
    <source>
        <strain evidence="2 3">DSM 535</strain>
    </source>
</reference>
<accession>A0A1Y2N2S2</accession>
<dbReference type="AlphaFoldDB" id="A0A1Y2N2S2"/>
<dbReference type="SUPFAM" id="SSF51735">
    <property type="entry name" value="NAD(P)-binding Rossmann-fold domains"/>
    <property type="match status" value="1"/>
</dbReference>
<keyword evidence="3" id="KW-1185">Reference proteome</keyword>
<dbReference type="InterPro" id="IPR051397">
    <property type="entry name" value="Zn-ADH-like_protein"/>
</dbReference>
<dbReference type="PANTHER" id="PTHR43677:SF4">
    <property type="entry name" value="QUINONE OXIDOREDUCTASE-LIKE PROTEIN 2"/>
    <property type="match status" value="1"/>
</dbReference>
<gene>
    <name evidence="2" type="ORF">BG845_01982</name>
</gene>
<dbReference type="Pfam" id="PF00107">
    <property type="entry name" value="ADH_zinc_N"/>
    <property type="match status" value="1"/>
</dbReference>
<dbReference type="Gene3D" id="3.90.180.10">
    <property type="entry name" value="Medium-chain alcohol dehydrogenases, catalytic domain"/>
    <property type="match status" value="1"/>
</dbReference>
<comment type="caution">
    <text evidence="2">The sequence shown here is derived from an EMBL/GenBank/DDBJ whole genome shotgun (WGS) entry which is preliminary data.</text>
</comment>
<dbReference type="InterPro" id="IPR013149">
    <property type="entry name" value="ADH-like_C"/>
</dbReference>
<name>A0A1Y2N2S2_PSEAH</name>
<dbReference type="Gene3D" id="3.40.50.720">
    <property type="entry name" value="NAD(P)-binding Rossmann-like Domain"/>
    <property type="match status" value="1"/>
</dbReference>
<dbReference type="EMBL" id="MIGB01000008">
    <property type="protein sequence ID" value="OSY41491.1"/>
    <property type="molecule type" value="Genomic_DNA"/>
</dbReference>
<dbReference type="PANTHER" id="PTHR43677">
    <property type="entry name" value="SHORT-CHAIN DEHYDROGENASE/REDUCTASE"/>
    <property type="match status" value="1"/>
</dbReference>
<protein>
    <submittedName>
        <fullName evidence="2">Quinone oxidoreductase, NADPH-dependent</fullName>
    </submittedName>
</protein>
<proteinExistence type="predicted"/>
<evidence type="ECO:0000313" key="3">
    <source>
        <dbReference type="Proteomes" id="UP000194360"/>
    </source>
</evidence>
<dbReference type="OrthoDB" id="5195079at2"/>
<evidence type="ECO:0000313" key="2">
    <source>
        <dbReference type="EMBL" id="OSY41491.1"/>
    </source>
</evidence>
<dbReference type="STRING" id="2074.BG845_01982"/>
<feature type="domain" description="Alcohol dehydrogenase-like C-terminal" evidence="1">
    <location>
        <begin position="114"/>
        <end position="205"/>
    </location>
</feature>
<dbReference type="InterPro" id="IPR036291">
    <property type="entry name" value="NAD(P)-bd_dom_sf"/>
</dbReference>
<dbReference type="RefSeq" id="WP_085912256.1">
    <property type="nucleotide sequence ID" value="NZ_AP018920.1"/>
</dbReference>
<sequence length="223" mass="22721">MNTEPGRGELLVDVGAQRPGPGTGHTLAGTVTALGPGVDPELRGRTVVTRTGRGRPDARIVVTASTVVALPDGIDAARAAVLFDDAGTALAALERTPVRRGEDVLVLPAADGPGALLVRLLADAGARVVGAARGEQATRLARELGAAQVVDHGHRDWVAQVHALLPRGPAVVFDGAGGTIGRAAAWLVAEGGRYDSYGTALGPAPDLGPCEPRARRITVTRSP</sequence>
<evidence type="ECO:0000259" key="1">
    <source>
        <dbReference type="Pfam" id="PF00107"/>
    </source>
</evidence>
<organism evidence="2 3">
    <name type="scientific">Pseudonocardia autotrophica</name>
    <name type="common">Amycolata autotrophica</name>
    <name type="synonym">Nocardia autotrophica</name>
    <dbReference type="NCBI Taxonomy" id="2074"/>
    <lineage>
        <taxon>Bacteria</taxon>
        <taxon>Bacillati</taxon>
        <taxon>Actinomycetota</taxon>
        <taxon>Actinomycetes</taxon>
        <taxon>Pseudonocardiales</taxon>
        <taxon>Pseudonocardiaceae</taxon>
        <taxon>Pseudonocardia</taxon>
    </lineage>
</organism>
<dbReference type="Proteomes" id="UP000194360">
    <property type="component" value="Unassembled WGS sequence"/>
</dbReference>